<accession>G2KSU3</accession>
<dbReference type="EMBL" id="CP002382">
    <property type="protein sequence ID" value="AEP10088.1"/>
    <property type="molecule type" value="Genomic_DNA"/>
</dbReference>
<reference evidence="1 2" key="1">
    <citation type="journal article" date="2011" name="BMC Genomics">
        <title>Genomic insights into an obligate epibiotic bacterial predator: Micavibrio aeruginosavorus ARL-13.</title>
        <authorList>
            <person name="Wang Z."/>
            <person name="Kadouri D."/>
            <person name="Wu M."/>
        </authorList>
    </citation>
    <scope>NUCLEOTIDE SEQUENCE [LARGE SCALE GENOMIC DNA]</scope>
    <source>
        <strain evidence="1 2">ARL-13</strain>
    </source>
</reference>
<protein>
    <submittedName>
        <fullName evidence="1">Uncharacterized protein</fullName>
    </submittedName>
</protein>
<organism evidence="1 2">
    <name type="scientific">Micavibrio aeruginosavorus (strain ARL-13)</name>
    <dbReference type="NCBI Taxonomy" id="856793"/>
    <lineage>
        <taxon>Bacteria</taxon>
        <taxon>Pseudomonadati</taxon>
        <taxon>Bdellovibrionota</taxon>
        <taxon>Bdellovibrionia</taxon>
        <taxon>Bdellovibrionales</taxon>
        <taxon>Pseudobdellovibrionaceae</taxon>
        <taxon>Micavibrio</taxon>
    </lineage>
</organism>
<dbReference type="KEGG" id="mai:MICA_1776"/>
<gene>
    <name evidence="1" type="ordered locus">MICA_1776</name>
</gene>
<keyword evidence="2" id="KW-1185">Reference proteome</keyword>
<dbReference type="AlphaFoldDB" id="G2KSU3"/>
<evidence type="ECO:0000313" key="1">
    <source>
        <dbReference type="EMBL" id="AEP10088.1"/>
    </source>
</evidence>
<evidence type="ECO:0000313" key="2">
    <source>
        <dbReference type="Proteomes" id="UP000009286"/>
    </source>
</evidence>
<dbReference type="RefSeq" id="WP_014103311.1">
    <property type="nucleotide sequence ID" value="NC_016026.1"/>
</dbReference>
<proteinExistence type="predicted"/>
<sequence length="68" mass="7766">MKSDLRQFECLLSMNRTPEEEAGYLLEQYQNEAFAIAQDCASLFEGVGNAEASSYWKQVCDCLRRGLH</sequence>
<dbReference type="Proteomes" id="UP000009286">
    <property type="component" value="Chromosome"/>
</dbReference>
<name>G2KSU3_MICAA</name>
<dbReference type="HOGENOM" id="CLU_2789223_0_0_5"/>